<evidence type="ECO:0000256" key="1">
    <source>
        <dbReference type="SAM" id="Phobius"/>
    </source>
</evidence>
<dbReference type="Pfam" id="PF00892">
    <property type="entry name" value="EamA"/>
    <property type="match status" value="2"/>
</dbReference>
<feature type="transmembrane region" description="Helical" evidence="1">
    <location>
        <begin position="91"/>
        <end position="112"/>
    </location>
</feature>
<proteinExistence type="predicted"/>
<evidence type="ECO:0000259" key="2">
    <source>
        <dbReference type="Pfam" id="PF00892"/>
    </source>
</evidence>
<feature type="transmembrane region" description="Helical" evidence="1">
    <location>
        <begin position="148"/>
        <end position="169"/>
    </location>
</feature>
<dbReference type="Proteomes" id="UP000199506">
    <property type="component" value="Unassembled WGS sequence"/>
</dbReference>
<reference evidence="3 4" key="1">
    <citation type="submission" date="2016-10" db="EMBL/GenBank/DDBJ databases">
        <authorList>
            <person name="de Groot N.N."/>
        </authorList>
    </citation>
    <scope>NUCLEOTIDE SEQUENCE [LARGE SCALE GENOMIC DNA]</scope>
    <source>
        <strain evidence="3 4">DSM 11978</strain>
    </source>
</reference>
<protein>
    <submittedName>
        <fullName evidence="3">Threonine/homoserine efflux transporter RhtA</fullName>
    </submittedName>
</protein>
<dbReference type="STRING" id="190974.SAMN05216439_1565"/>
<sequence length="295" mass="32374">MKKIYFILPILAGIMFGSGGVFVRTLMVNGIDSTTLLFLRFSIAIIPIMIAILVTDKSLLKIDLTDISLFLVCGICIVGLNLCYNESMGNIPLSLAAVLLSLAPIYVIIIAYFTFKEKITRKKIICMALAIFGCILMTGVLETSLSNIPFYGITAGIGAGLFWAIYLMASKKSIENGKHTFTILIYSITIISMGLLPFTNFGQITNFISINPILVIIFLIMHSTFSFALPYIFSTVSLEHIDSGIASILLSGAEPFAALIFGLIFYSEIPTFLMFCGFILTIIAMMALSRKEEIK</sequence>
<dbReference type="OrthoDB" id="76856at2157"/>
<feature type="transmembrane region" description="Helical" evidence="1">
    <location>
        <begin position="67"/>
        <end position="85"/>
    </location>
</feature>
<dbReference type="AlphaFoldDB" id="A0A1H7KF62"/>
<dbReference type="Gene3D" id="1.10.3730.20">
    <property type="match status" value="1"/>
</dbReference>
<dbReference type="RefSeq" id="WP_091699401.1">
    <property type="nucleotide sequence ID" value="NZ_FOAK01000006.1"/>
</dbReference>
<feature type="domain" description="EamA" evidence="2">
    <location>
        <begin position="151"/>
        <end position="289"/>
    </location>
</feature>
<organism evidence="3 4">
    <name type="scientific">Methanobrevibacter gottschalkii</name>
    <dbReference type="NCBI Taxonomy" id="190974"/>
    <lineage>
        <taxon>Archaea</taxon>
        <taxon>Methanobacteriati</taxon>
        <taxon>Methanobacteriota</taxon>
        <taxon>Methanomada group</taxon>
        <taxon>Methanobacteria</taxon>
        <taxon>Methanobacteriales</taxon>
        <taxon>Methanobacteriaceae</taxon>
        <taxon>Methanobrevibacter</taxon>
    </lineage>
</organism>
<gene>
    <name evidence="3" type="ORF">SAMN05216439_1565</name>
</gene>
<dbReference type="InterPro" id="IPR000620">
    <property type="entry name" value="EamA_dom"/>
</dbReference>
<dbReference type="GO" id="GO:0016020">
    <property type="term" value="C:membrane"/>
    <property type="evidence" value="ECO:0007669"/>
    <property type="project" value="InterPro"/>
</dbReference>
<dbReference type="PANTHER" id="PTHR22911:SF79">
    <property type="entry name" value="MOBA-LIKE NTP TRANSFERASE DOMAIN-CONTAINING PROTEIN"/>
    <property type="match status" value="1"/>
</dbReference>
<evidence type="ECO:0000313" key="3">
    <source>
        <dbReference type="EMBL" id="SEK85412.1"/>
    </source>
</evidence>
<feature type="transmembrane region" description="Helical" evidence="1">
    <location>
        <begin position="5"/>
        <end position="23"/>
    </location>
</feature>
<feature type="transmembrane region" description="Helical" evidence="1">
    <location>
        <begin position="213"/>
        <end position="233"/>
    </location>
</feature>
<feature type="transmembrane region" description="Helical" evidence="1">
    <location>
        <begin position="124"/>
        <end position="142"/>
    </location>
</feature>
<accession>A0A1H7KF62</accession>
<feature type="domain" description="EamA" evidence="2">
    <location>
        <begin position="7"/>
        <end position="138"/>
    </location>
</feature>
<feature type="transmembrane region" description="Helical" evidence="1">
    <location>
        <begin position="245"/>
        <end position="266"/>
    </location>
</feature>
<keyword evidence="1" id="KW-0812">Transmembrane</keyword>
<feature type="transmembrane region" description="Helical" evidence="1">
    <location>
        <begin position="272"/>
        <end position="289"/>
    </location>
</feature>
<name>A0A1H7KF62_9EURY</name>
<dbReference type="InterPro" id="IPR037185">
    <property type="entry name" value="EmrE-like"/>
</dbReference>
<dbReference type="EMBL" id="FOAK01000006">
    <property type="protein sequence ID" value="SEK85412.1"/>
    <property type="molecule type" value="Genomic_DNA"/>
</dbReference>
<dbReference type="PANTHER" id="PTHR22911">
    <property type="entry name" value="ACYL-MALONYL CONDENSING ENZYME-RELATED"/>
    <property type="match status" value="1"/>
</dbReference>
<feature type="transmembrane region" description="Helical" evidence="1">
    <location>
        <begin position="35"/>
        <end position="55"/>
    </location>
</feature>
<feature type="transmembrane region" description="Helical" evidence="1">
    <location>
        <begin position="181"/>
        <end position="201"/>
    </location>
</feature>
<evidence type="ECO:0000313" key="4">
    <source>
        <dbReference type="Proteomes" id="UP000199506"/>
    </source>
</evidence>
<dbReference type="SUPFAM" id="SSF103481">
    <property type="entry name" value="Multidrug resistance efflux transporter EmrE"/>
    <property type="match status" value="2"/>
</dbReference>
<keyword evidence="1" id="KW-0472">Membrane</keyword>
<keyword evidence="1" id="KW-1133">Transmembrane helix</keyword>